<dbReference type="RefSeq" id="XP_026687914.1">
    <property type="nucleotide sequence ID" value="XM_026832113.1"/>
</dbReference>
<dbReference type="AlphaFoldDB" id="A0A3Q0JHN7"/>
<dbReference type="Proteomes" id="UP000079169">
    <property type="component" value="Unplaced"/>
</dbReference>
<evidence type="ECO:0000313" key="1">
    <source>
        <dbReference type="Proteomes" id="UP000079169"/>
    </source>
</evidence>
<gene>
    <name evidence="2" type="primary">LOC113472379</name>
</gene>
<name>A0A3Q0JHN7_DIACI</name>
<dbReference type="KEGG" id="dci:113472379"/>
<keyword evidence="1" id="KW-1185">Reference proteome</keyword>
<sequence length="127" mass="13892">MFAEHVRGDGGVRARPIAAMRTLIRLGERMHAGVRLQLRLIHKRLRATFAAELLLGANVSLNDVIDKEILVARRVFAAIARHAIVDAGRATLAIFAMVENEVDVFHGQTGPAVGASFVLLFYDTDGF</sequence>
<protein>
    <submittedName>
        <fullName evidence="2">Uncharacterized protein LOC113472379</fullName>
    </submittedName>
</protein>
<organism evidence="1 2">
    <name type="scientific">Diaphorina citri</name>
    <name type="common">Asian citrus psyllid</name>
    <dbReference type="NCBI Taxonomy" id="121845"/>
    <lineage>
        <taxon>Eukaryota</taxon>
        <taxon>Metazoa</taxon>
        <taxon>Ecdysozoa</taxon>
        <taxon>Arthropoda</taxon>
        <taxon>Hexapoda</taxon>
        <taxon>Insecta</taxon>
        <taxon>Pterygota</taxon>
        <taxon>Neoptera</taxon>
        <taxon>Paraneoptera</taxon>
        <taxon>Hemiptera</taxon>
        <taxon>Sternorrhyncha</taxon>
        <taxon>Psylloidea</taxon>
        <taxon>Psyllidae</taxon>
        <taxon>Diaphorininae</taxon>
        <taxon>Diaphorina</taxon>
    </lineage>
</organism>
<proteinExistence type="predicted"/>
<evidence type="ECO:0000313" key="2">
    <source>
        <dbReference type="RefSeq" id="XP_026687914.1"/>
    </source>
</evidence>
<accession>A0A3Q0JHN7</accession>
<dbReference type="PaxDb" id="121845-A0A3Q0JHN7"/>
<dbReference type="GeneID" id="113472379"/>
<reference evidence="2" key="1">
    <citation type="submission" date="2025-08" db="UniProtKB">
        <authorList>
            <consortium name="RefSeq"/>
        </authorList>
    </citation>
    <scope>IDENTIFICATION</scope>
</reference>